<dbReference type="PANTHER" id="PTHR43045">
    <property type="entry name" value="SHIKIMATE TRANSPORTER"/>
    <property type="match status" value="1"/>
</dbReference>
<keyword evidence="4 7" id="KW-0812">Transmembrane</keyword>
<dbReference type="STRING" id="225324.SAMN02745126_05339"/>
<dbReference type="Pfam" id="PF00083">
    <property type="entry name" value="Sugar_tr"/>
    <property type="match status" value="2"/>
</dbReference>
<evidence type="ECO:0000256" key="6">
    <source>
        <dbReference type="ARBA" id="ARBA00023136"/>
    </source>
</evidence>
<keyword evidence="5 7" id="KW-1133">Transmembrane helix</keyword>
<evidence type="ECO:0000259" key="8">
    <source>
        <dbReference type="PROSITE" id="PS50850"/>
    </source>
</evidence>
<feature type="transmembrane region" description="Helical" evidence="7">
    <location>
        <begin position="246"/>
        <end position="269"/>
    </location>
</feature>
<dbReference type="AlphaFoldDB" id="A0A1T4SZS9"/>
<dbReference type="PROSITE" id="PS00217">
    <property type="entry name" value="SUGAR_TRANSPORT_2"/>
    <property type="match status" value="1"/>
</dbReference>
<evidence type="ECO:0000256" key="7">
    <source>
        <dbReference type="SAM" id="Phobius"/>
    </source>
</evidence>
<dbReference type="Gene3D" id="1.20.1250.20">
    <property type="entry name" value="MFS general substrate transporter like domains"/>
    <property type="match status" value="2"/>
</dbReference>
<feature type="transmembrane region" description="Helical" evidence="7">
    <location>
        <begin position="377"/>
        <end position="400"/>
    </location>
</feature>
<protein>
    <submittedName>
        <fullName evidence="9">Na+/melibiose symporter</fullName>
    </submittedName>
</protein>
<feature type="transmembrane region" description="Helical" evidence="7">
    <location>
        <begin position="123"/>
        <end position="146"/>
    </location>
</feature>
<proteinExistence type="predicted"/>
<evidence type="ECO:0000256" key="2">
    <source>
        <dbReference type="ARBA" id="ARBA00022448"/>
    </source>
</evidence>
<dbReference type="InterPro" id="IPR036259">
    <property type="entry name" value="MFS_trans_sf"/>
</dbReference>
<dbReference type="PROSITE" id="PS50850">
    <property type="entry name" value="MFS"/>
    <property type="match status" value="1"/>
</dbReference>
<dbReference type="OrthoDB" id="9783227at2"/>
<gene>
    <name evidence="9" type="ORF">SAMN02745126_05339</name>
</gene>
<feature type="transmembrane region" description="Helical" evidence="7">
    <location>
        <begin position="93"/>
        <end position="117"/>
    </location>
</feature>
<feature type="transmembrane region" description="Helical" evidence="7">
    <location>
        <begin position="312"/>
        <end position="331"/>
    </location>
</feature>
<dbReference type="InterPro" id="IPR020846">
    <property type="entry name" value="MFS_dom"/>
</dbReference>
<feature type="transmembrane region" description="Helical" evidence="7">
    <location>
        <begin position="61"/>
        <end position="81"/>
    </location>
</feature>
<feature type="transmembrane region" description="Helical" evidence="7">
    <location>
        <begin position="281"/>
        <end position="300"/>
    </location>
</feature>
<evidence type="ECO:0000256" key="1">
    <source>
        <dbReference type="ARBA" id="ARBA00004651"/>
    </source>
</evidence>
<dbReference type="GO" id="GO:0005886">
    <property type="term" value="C:plasma membrane"/>
    <property type="evidence" value="ECO:0007669"/>
    <property type="project" value="UniProtKB-SubCell"/>
</dbReference>
<keyword evidence="10" id="KW-1185">Reference proteome</keyword>
<name>A0A1T4SZS9_9HYPH</name>
<reference evidence="10" key="1">
    <citation type="submission" date="2017-02" db="EMBL/GenBank/DDBJ databases">
        <authorList>
            <person name="Varghese N."/>
            <person name="Submissions S."/>
        </authorList>
    </citation>
    <scope>NUCLEOTIDE SEQUENCE [LARGE SCALE GENOMIC DNA]</scope>
    <source>
        <strain evidence="10">ATCC 27094</strain>
    </source>
</reference>
<dbReference type="InterPro" id="IPR005829">
    <property type="entry name" value="Sugar_transporter_CS"/>
</dbReference>
<dbReference type="RefSeq" id="WP_085937078.1">
    <property type="nucleotide sequence ID" value="NZ_FUWJ01000011.1"/>
</dbReference>
<feature type="transmembrane region" description="Helical" evidence="7">
    <location>
        <begin position="337"/>
        <end position="356"/>
    </location>
</feature>
<sequence length="449" mass="47668">MSQSGAAAGGELAANRLRHVMLAAAVGSALEWYDFFIYGTASALVFGELFFPKYDTDIGTLAAYATFAVGFIARPFGGLFFGHFGDRLGRKPMLVATILLVGGGTFLIGCLPTYAVIGIWAPILLLLLRLLQGFGAGAEYGGAVILAVEFAPPGKRGLYGSFAPMGVTVGNLLAAGVFYLVTLMSKDDLLTWGWRIPFLVSLLLLGLGVYIRAKVSETPVFTEVGAKRPPLKMPAIEAVRRHPRNFLVVIGARLAENGLGYLFPVFGLGYVINTLHQPREVAITGVMLGNVAEIFGILFFSWLSDKIGRRPVYMGGALFSAAFAFPFFMLTNTLDPTLISLAFILIMGIGGGAMFGPQAAYFAELFGPRLRFSGFAFARELGSILAGGPSPFIAALLVGYMAGAPWGVACYVIFLSLVTAFAVWCGPETKASNLSADSIEDAAPAARAM</sequence>
<dbReference type="InterPro" id="IPR005828">
    <property type="entry name" value="MFS_sugar_transport-like"/>
</dbReference>
<dbReference type="PANTHER" id="PTHR43045:SF1">
    <property type="entry name" value="SHIKIMATE TRANSPORTER"/>
    <property type="match status" value="1"/>
</dbReference>
<evidence type="ECO:0000256" key="3">
    <source>
        <dbReference type="ARBA" id="ARBA00022475"/>
    </source>
</evidence>
<dbReference type="Proteomes" id="UP000190092">
    <property type="component" value="Unassembled WGS sequence"/>
</dbReference>
<keyword evidence="6 7" id="KW-0472">Membrane</keyword>
<dbReference type="FunFam" id="1.20.1250.20:FF:000001">
    <property type="entry name" value="Dicarboxylate MFS transporter"/>
    <property type="match status" value="1"/>
</dbReference>
<evidence type="ECO:0000256" key="4">
    <source>
        <dbReference type="ARBA" id="ARBA00022692"/>
    </source>
</evidence>
<feature type="domain" description="Major facilitator superfamily (MFS) profile" evidence="8">
    <location>
        <begin position="20"/>
        <end position="430"/>
    </location>
</feature>
<dbReference type="CDD" id="cd17369">
    <property type="entry name" value="MFS_ShiA_like"/>
    <property type="match status" value="1"/>
</dbReference>
<evidence type="ECO:0000256" key="5">
    <source>
        <dbReference type="ARBA" id="ARBA00022989"/>
    </source>
</evidence>
<organism evidence="9 10">
    <name type="scientific">Enhydrobacter aerosaccus</name>
    <dbReference type="NCBI Taxonomy" id="225324"/>
    <lineage>
        <taxon>Bacteria</taxon>
        <taxon>Pseudomonadati</taxon>
        <taxon>Pseudomonadota</taxon>
        <taxon>Alphaproteobacteria</taxon>
        <taxon>Hyphomicrobiales</taxon>
        <taxon>Enhydrobacter</taxon>
    </lineage>
</organism>
<keyword evidence="2" id="KW-0813">Transport</keyword>
<comment type="subcellular location">
    <subcellularLocation>
        <location evidence="1">Cell membrane</location>
        <topology evidence="1">Multi-pass membrane protein</topology>
    </subcellularLocation>
</comment>
<dbReference type="EMBL" id="FUWJ01000011">
    <property type="protein sequence ID" value="SKA33481.1"/>
    <property type="molecule type" value="Genomic_DNA"/>
</dbReference>
<feature type="transmembrane region" description="Helical" evidence="7">
    <location>
        <begin position="158"/>
        <end position="180"/>
    </location>
</feature>
<accession>A0A1T4SZS9</accession>
<feature type="transmembrane region" description="Helical" evidence="7">
    <location>
        <begin position="20"/>
        <end position="41"/>
    </location>
</feature>
<feature type="transmembrane region" description="Helical" evidence="7">
    <location>
        <begin position="192"/>
        <end position="211"/>
    </location>
</feature>
<dbReference type="GO" id="GO:0022857">
    <property type="term" value="F:transmembrane transporter activity"/>
    <property type="evidence" value="ECO:0007669"/>
    <property type="project" value="InterPro"/>
</dbReference>
<evidence type="ECO:0000313" key="10">
    <source>
        <dbReference type="Proteomes" id="UP000190092"/>
    </source>
</evidence>
<dbReference type="SUPFAM" id="SSF103473">
    <property type="entry name" value="MFS general substrate transporter"/>
    <property type="match status" value="1"/>
</dbReference>
<keyword evidence="3" id="KW-1003">Cell membrane</keyword>
<feature type="transmembrane region" description="Helical" evidence="7">
    <location>
        <begin position="406"/>
        <end position="425"/>
    </location>
</feature>
<evidence type="ECO:0000313" key="9">
    <source>
        <dbReference type="EMBL" id="SKA33481.1"/>
    </source>
</evidence>